<evidence type="ECO:0000259" key="7">
    <source>
        <dbReference type="Pfam" id="PF16198"/>
    </source>
</evidence>
<dbReference type="GO" id="GO:1990481">
    <property type="term" value="P:mRNA pseudouridine synthesis"/>
    <property type="evidence" value="ECO:0007669"/>
    <property type="project" value="TreeGrafter"/>
</dbReference>
<evidence type="ECO:0000256" key="5">
    <source>
        <dbReference type="HAMAP-Rule" id="MF_01080"/>
    </source>
</evidence>
<evidence type="ECO:0000256" key="1">
    <source>
        <dbReference type="ARBA" id="ARBA00000385"/>
    </source>
</evidence>
<dbReference type="HAMAP" id="MF_01080">
    <property type="entry name" value="TruB_bact"/>
    <property type="match status" value="1"/>
</dbReference>
<feature type="domain" description="tRNA pseudouridylate synthase B C-terminal" evidence="7">
    <location>
        <begin position="180"/>
        <end position="222"/>
    </location>
</feature>
<reference evidence="8 9" key="1">
    <citation type="journal article" date="2015" name="Int. J. Syst. Evol. Microbiol.">
        <title>Flavisolibacter ginsenosidimutans sp. nov., with ginsenoside-converting activity isolated from soil used for cultivating ginseng.</title>
        <authorList>
            <person name="Zhao Y."/>
            <person name="Liu Q."/>
            <person name="Kang M.S."/>
            <person name="Jin F."/>
            <person name="Yu H."/>
            <person name="Im W.T."/>
        </authorList>
    </citation>
    <scope>NUCLEOTIDE SEQUENCE [LARGE SCALE GENOMIC DNA]</scope>
    <source>
        <strain evidence="8 9">Gsoil 636</strain>
    </source>
</reference>
<evidence type="ECO:0000313" key="8">
    <source>
        <dbReference type="EMBL" id="QEC55168.1"/>
    </source>
</evidence>
<dbReference type="InterPro" id="IPR020103">
    <property type="entry name" value="PsdUridine_synth_cat_dom_sf"/>
</dbReference>
<evidence type="ECO:0000256" key="3">
    <source>
        <dbReference type="ARBA" id="ARBA00022694"/>
    </source>
</evidence>
<organism evidence="8 9">
    <name type="scientific">Flavisolibacter ginsenosidimutans</name>
    <dbReference type="NCBI Taxonomy" id="661481"/>
    <lineage>
        <taxon>Bacteria</taxon>
        <taxon>Pseudomonadati</taxon>
        <taxon>Bacteroidota</taxon>
        <taxon>Chitinophagia</taxon>
        <taxon>Chitinophagales</taxon>
        <taxon>Chitinophagaceae</taxon>
        <taxon>Flavisolibacter</taxon>
    </lineage>
</organism>
<dbReference type="InterPro" id="IPR002501">
    <property type="entry name" value="PsdUridine_synth_N"/>
</dbReference>
<evidence type="ECO:0000256" key="4">
    <source>
        <dbReference type="ARBA" id="ARBA00023235"/>
    </source>
</evidence>
<dbReference type="OrthoDB" id="9802309at2"/>
<evidence type="ECO:0000256" key="2">
    <source>
        <dbReference type="ARBA" id="ARBA00005642"/>
    </source>
</evidence>
<dbReference type="GO" id="GO:0160148">
    <property type="term" value="F:tRNA pseudouridine(55) synthase activity"/>
    <property type="evidence" value="ECO:0007669"/>
    <property type="project" value="UniProtKB-EC"/>
</dbReference>
<dbReference type="CDD" id="cd02573">
    <property type="entry name" value="PseudoU_synth_EcTruB"/>
    <property type="match status" value="1"/>
</dbReference>
<dbReference type="GO" id="GO:0003723">
    <property type="term" value="F:RNA binding"/>
    <property type="evidence" value="ECO:0007669"/>
    <property type="project" value="InterPro"/>
</dbReference>
<proteinExistence type="inferred from homology"/>
<dbReference type="PANTHER" id="PTHR13767:SF2">
    <property type="entry name" value="PSEUDOURIDYLATE SYNTHASE TRUB1"/>
    <property type="match status" value="1"/>
</dbReference>
<comment type="function">
    <text evidence="5">Responsible for synthesis of pseudouridine from uracil-55 in the psi GC loop of transfer RNAs.</text>
</comment>
<comment type="catalytic activity">
    <reaction evidence="1 5">
        <text>uridine(55) in tRNA = pseudouridine(55) in tRNA</text>
        <dbReference type="Rhea" id="RHEA:42532"/>
        <dbReference type="Rhea" id="RHEA-COMP:10101"/>
        <dbReference type="Rhea" id="RHEA-COMP:10102"/>
        <dbReference type="ChEBI" id="CHEBI:65314"/>
        <dbReference type="ChEBI" id="CHEBI:65315"/>
        <dbReference type="EC" id="5.4.99.25"/>
    </reaction>
</comment>
<protein>
    <recommendedName>
        <fullName evidence="5">tRNA pseudouridine synthase B</fullName>
        <ecNumber evidence="5">5.4.99.25</ecNumber>
    </recommendedName>
    <alternativeName>
        <fullName evidence="5">tRNA pseudouridine(55) synthase</fullName>
        <shortName evidence="5">Psi55 synthase</shortName>
    </alternativeName>
    <alternativeName>
        <fullName evidence="5">tRNA pseudouridylate synthase</fullName>
    </alternativeName>
    <alternativeName>
        <fullName evidence="5">tRNA-uridine isomerase</fullName>
    </alternativeName>
</protein>
<dbReference type="SUPFAM" id="SSF55120">
    <property type="entry name" value="Pseudouridine synthase"/>
    <property type="match status" value="1"/>
</dbReference>
<dbReference type="EC" id="5.4.99.25" evidence="5"/>
<dbReference type="NCBIfam" id="TIGR00431">
    <property type="entry name" value="TruB"/>
    <property type="match status" value="1"/>
</dbReference>
<comment type="similarity">
    <text evidence="2 5">Belongs to the pseudouridine synthase TruB family. Type 1 subfamily.</text>
</comment>
<dbReference type="Proteomes" id="UP000321204">
    <property type="component" value="Chromosome"/>
</dbReference>
<dbReference type="GO" id="GO:0031119">
    <property type="term" value="P:tRNA pseudouridine synthesis"/>
    <property type="evidence" value="ECO:0007669"/>
    <property type="project" value="UniProtKB-UniRule"/>
</dbReference>
<keyword evidence="9" id="KW-1185">Reference proteome</keyword>
<dbReference type="InterPro" id="IPR032819">
    <property type="entry name" value="TruB_C"/>
</dbReference>
<sequence length="239" mass="26615">MQKQNSFEEGRVLLINKPLRWTSFDAVRKIRNLTKTKKVGHAGTLDPLATGLLIVCTGKFTKKINEYMAREKEYTGTITLGAVTPTYDLESEPRDFKSIAHLTEENIQKTTQQFTGNILQTPPIHSAIKKDGQRVYELARKGQDVKLDPRPVTISEFSIEKIDGPIVYFKVICSTGTYIRSLANDFGAALGVGGYLSSLCRTRIGEFLLKDALTIEQLEAEIKQSAIGNKQNDSCNQKG</sequence>
<dbReference type="Gene3D" id="3.30.2350.10">
    <property type="entry name" value="Pseudouridine synthase"/>
    <property type="match status" value="1"/>
</dbReference>
<gene>
    <name evidence="5 8" type="primary">truB</name>
    <name evidence="8" type="ORF">FSB75_04360</name>
</gene>
<dbReference type="PANTHER" id="PTHR13767">
    <property type="entry name" value="TRNA-PSEUDOURIDINE SYNTHASE"/>
    <property type="match status" value="1"/>
</dbReference>
<dbReference type="KEGG" id="fgg:FSB75_04360"/>
<accession>A0A5B8UF87</accession>
<dbReference type="AlphaFoldDB" id="A0A5B8UF87"/>
<dbReference type="InterPro" id="IPR014780">
    <property type="entry name" value="tRNA_psdUridine_synth_TruB"/>
</dbReference>
<evidence type="ECO:0000313" key="9">
    <source>
        <dbReference type="Proteomes" id="UP000321204"/>
    </source>
</evidence>
<keyword evidence="3 5" id="KW-0819">tRNA processing</keyword>
<name>A0A5B8UF87_9BACT</name>
<keyword evidence="4 5" id="KW-0413">Isomerase</keyword>
<dbReference type="Pfam" id="PF01509">
    <property type="entry name" value="TruB_N"/>
    <property type="match status" value="1"/>
</dbReference>
<feature type="active site" description="Nucleophile" evidence="5">
    <location>
        <position position="46"/>
    </location>
</feature>
<dbReference type="RefSeq" id="WP_146783321.1">
    <property type="nucleotide sequence ID" value="NZ_BAABIO010000006.1"/>
</dbReference>
<evidence type="ECO:0000259" key="6">
    <source>
        <dbReference type="Pfam" id="PF01509"/>
    </source>
</evidence>
<dbReference type="EMBL" id="CP042433">
    <property type="protein sequence ID" value="QEC55168.1"/>
    <property type="molecule type" value="Genomic_DNA"/>
</dbReference>
<dbReference type="Pfam" id="PF16198">
    <property type="entry name" value="TruB_C_2"/>
    <property type="match status" value="1"/>
</dbReference>
<feature type="domain" description="Pseudouridine synthase II N-terminal" evidence="6">
    <location>
        <begin position="31"/>
        <end position="179"/>
    </location>
</feature>